<organism evidence="2">
    <name type="scientific">Triticum aestivum</name>
    <name type="common">Wheat</name>
    <dbReference type="NCBI Taxonomy" id="4565"/>
    <lineage>
        <taxon>Eukaryota</taxon>
        <taxon>Viridiplantae</taxon>
        <taxon>Streptophyta</taxon>
        <taxon>Embryophyta</taxon>
        <taxon>Tracheophyta</taxon>
        <taxon>Spermatophyta</taxon>
        <taxon>Magnoliopsida</taxon>
        <taxon>Liliopsida</taxon>
        <taxon>Poales</taxon>
        <taxon>Poaceae</taxon>
        <taxon>BOP clade</taxon>
        <taxon>Pooideae</taxon>
        <taxon>Triticodae</taxon>
        <taxon>Triticeae</taxon>
        <taxon>Triticinae</taxon>
        <taxon>Triticum</taxon>
    </lineage>
</organism>
<evidence type="ECO:0000313" key="2">
    <source>
        <dbReference type="EnsemblPlants" id="TraesCSU02G058800.1.cds1"/>
    </source>
</evidence>
<feature type="signal peptide" evidence="1">
    <location>
        <begin position="1"/>
        <end position="20"/>
    </location>
</feature>
<dbReference type="Gramene" id="TraesMAC3D03G02003850.1">
    <property type="protein sequence ID" value="TraesMAC3D03G02003850.1.CDS1"/>
    <property type="gene ID" value="TraesMAC3D03G02003850"/>
</dbReference>
<dbReference type="GO" id="GO:0017148">
    <property type="term" value="P:negative regulation of translation"/>
    <property type="evidence" value="ECO:0007669"/>
    <property type="project" value="InterPro"/>
</dbReference>
<dbReference type="GeneID" id="123075894"/>
<dbReference type="Gramene" id="TraesCSU02G058800.1">
    <property type="protein sequence ID" value="TraesCSU02G058800.1.cds1"/>
    <property type="gene ID" value="TraesCSU02G058800"/>
</dbReference>
<evidence type="ECO:0000256" key="1">
    <source>
        <dbReference type="SAM" id="SignalP"/>
    </source>
</evidence>
<name>A0A3B6UAM9_WHEAT</name>
<proteinExistence type="predicted"/>
<evidence type="ECO:0000313" key="3">
    <source>
        <dbReference type="Proteomes" id="UP000019116"/>
    </source>
</evidence>
<dbReference type="Proteomes" id="UP000019116">
    <property type="component" value="Chromosome Un"/>
</dbReference>
<feature type="chain" id="PRO_5043181622" evidence="1">
    <location>
        <begin position="21"/>
        <end position="126"/>
    </location>
</feature>
<keyword evidence="3" id="KW-1185">Reference proteome</keyword>
<reference evidence="2" key="1">
    <citation type="submission" date="2018-08" db="EMBL/GenBank/DDBJ databases">
        <authorList>
            <person name="Rossello M."/>
        </authorList>
    </citation>
    <scope>NUCLEOTIDE SEQUENCE [LARGE SCALE GENOMIC DNA]</scope>
    <source>
        <strain evidence="2">cv. Chinese Spring</strain>
    </source>
</reference>
<dbReference type="EnsemblPlants" id="TraesCSU02G058800.1">
    <property type="protein sequence ID" value="TraesCSU02G058800.1.cds1"/>
    <property type="gene ID" value="TraesCSU02G058800"/>
</dbReference>
<dbReference type="InterPro" id="IPR036041">
    <property type="entry name" value="Ribosome-inact_prot_sf"/>
</dbReference>
<sequence length="126" mass="13785">MAPTTFHHLLFFLVVTLAAGSITSAAAAAGDDDDVQLRKVAMSQAVKVLSRYSPETTDQETLKRALAVVNREAQRYWKPIFNNVNRVMDSGADGRSKEAAFAVAKELLNRELGQGPNAVKIDFEYA</sequence>
<dbReference type="OrthoDB" id="655143at2759"/>
<keyword evidence="1" id="KW-0732">Signal</keyword>
<dbReference type="GO" id="GO:0030598">
    <property type="term" value="F:rRNA N-glycosylase activity"/>
    <property type="evidence" value="ECO:0007669"/>
    <property type="project" value="InterPro"/>
</dbReference>
<dbReference type="RefSeq" id="XP_044354332.1">
    <property type="nucleotide sequence ID" value="XM_044498397.1"/>
</dbReference>
<gene>
    <name evidence="2" type="primary">LOC123075894</name>
</gene>
<protein>
    <submittedName>
        <fullName evidence="2">Uncharacterized protein</fullName>
    </submittedName>
</protein>
<dbReference type="AlphaFoldDB" id="A0A3B6UAM9"/>
<reference evidence="2" key="2">
    <citation type="submission" date="2018-10" db="UniProtKB">
        <authorList>
            <consortium name="EnsemblPlants"/>
        </authorList>
    </citation>
    <scope>IDENTIFICATION</scope>
</reference>
<dbReference type="OMA" id="HIYILGK"/>
<dbReference type="Gramene" id="TraesARI3D03G02033840.1">
    <property type="protein sequence ID" value="TraesARI3D03G02033840.1.CDS1"/>
    <property type="gene ID" value="TraesARI3D03G02033840"/>
</dbReference>
<dbReference type="Gramene" id="TraesNOR3D03G02025480.1">
    <property type="protein sequence ID" value="TraesNOR3D03G02025480.1.CDS1"/>
    <property type="gene ID" value="TraesNOR3D03G02025480"/>
</dbReference>
<accession>A0A3B6UAM9</accession>
<dbReference type="SUPFAM" id="SSF56371">
    <property type="entry name" value="Ribosome inactivating proteins (RIP)"/>
    <property type="match status" value="1"/>
</dbReference>